<proteinExistence type="inferred from homology"/>
<feature type="transmembrane region" description="Helical" evidence="9">
    <location>
        <begin position="280"/>
        <end position="300"/>
    </location>
</feature>
<evidence type="ECO:0000256" key="9">
    <source>
        <dbReference type="RuleBase" id="RU362011"/>
    </source>
</evidence>
<evidence type="ECO:0000256" key="1">
    <source>
        <dbReference type="ARBA" id="ARBA00004141"/>
    </source>
</evidence>
<evidence type="ECO:0000256" key="6">
    <source>
        <dbReference type="ARBA" id="ARBA00022989"/>
    </source>
</evidence>
<dbReference type="GO" id="GO:0046872">
    <property type="term" value="F:metal ion binding"/>
    <property type="evidence" value="ECO:0007669"/>
    <property type="project" value="UniProtKB-KW"/>
</dbReference>
<dbReference type="Gene3D" id="1.25.60.10">
    <property type="entry name" value="MgtE N-terminal domain-like"/>
    <property type="match status" value="1"/>
</dbReference>
<dbReference type="Pfam" id="PF00571">
    <property type="entry name" value="CBS"/>
    <property type="match status" value="2"/>
</dbReference>
<dbReference type="Pfam" id="PF03448">
    <property type="entry name" value="MgtE_N"/>
    <property type="match status" value="1"/>
</dbReference>
<evidence type="ECO:0000256" key="7">
    <source>
        <dbReference type="ARBA" id="ARBA00023136"/>
    </source>
</evidence>
<protein>
    <recommendedName>
        <fullName evidence="9">Magnesium transporter MgtE</fullName>
    </recommendedName>
</protein>
<comment type="subcellular location">
    <subcellularLocation>
        <location evidence="9">Cell membrane</location>
        <topology evidence="9">Multi-pass membrane protein</topology>
    </subcellularLocation>
    <subcellularLocation>
        <location evidence="1">Membrane</location>
        <topology evidence="1">Multi-pass membrane protein</topology>
    </subcellularLocation>
</comment>
<organism evidence="11 12">
    <name type="scientific">Holdemanella biformis DSM 3989</name>
    <dbReference type="NCBI Taxonomy" id="518637"/>
    <lineage>
        <taxon>Bacteria</taxon>
        <taxon>Bacillati</taxon>
        <taxon>Bacillota</taxon>
        <taxon>Erysipelotrichia</taxon>
        <taxon>Erysipelotrichales</taxon>
        <taxon>Erysipelotrichaceae</taxon>
        <taxon>Holdemanella</taxon>
    </lineage>
</organism>
<dbReference type="InterPro" id="IPR006669">
    <property type="entry name" value="MgtE_transporter"/>
</dbReference>
<dbReference type="PANTHER" id="PTHR43773:SF1">
    <property type="entry name" value="MAGNESIUM TRANSPORTER MGTE"/>
    <property type="match status" value="1"/>
</dbReference>
<feature type="transmembrane region" description="Helical" evidence="9">
    <location>
        <begin position="354"/>
        <end position="374"/>
    </location>
</feature>
<reference evidence="11 12" key="1">
    <citation type="submission" date="2008-10" db="EMBL/GenBank/DDBJ databases">
        <authorList>
            <person name="Fulton L."/>
            <person name="Clifton S."/>
            <person name="Fulton B."/>
            <person name="Xu J."/>
            <person name="Minx P."/>
            <person name="Pepin K.H."/>
            <person name="Johnson M."/>
            <person name="Bhonagiri V."/>
            <person name="Nash W.E."/>
            <person name="Mardis E.R."/>
            <person name="Wilson R.K."/>
        </authorList>
    </citation>
    <scope>NUCLEOTIDE SEQUENCE [LARGE SCALE GENOMIC DNA]</scope>
    <source>
        <strain evidence="11 12">DSM 3989</strain>
    </source>
</reference>
<dbReference type="eggNOG" id="COG2239">
    <property type="taxonomic scope" value="Bacteria"/>
</dbReference>
<dbReference type="RefSeq" id="WP_003864853.1">
    <property type="nucleotide sequence ID" value="NZ_DS996841.1"/>
</dbReference>
<dbReference type="EMBL" id="ABYT01000060">
    <property type="protein sequence ID" value="EEC90397.1"/>
    <property type="molecule type" value="Genomic_DNA"/>
</dbReference>
<comment type="caution">
    <text evidence="9">Lacks conserved residue(s) required for the propagation of feature annotation.</text>
</comment>
<evidence type="ECO:0000259" key="10">
    <source>
        <dbReference type="PROSITE" id="PS51371"/>
    </source>
</evidence>
<keyword evidence="9" id="KW-0479">Metal-binding</keyword>
<keyword evidence="3 9" id="KW-0813">Transport</keyword>
<dbReference type="InterPro" id="IPR000644">
    <property type="entry name" value="CBS_dom"/>
</dbReference>
<dbReference type="PANTHER" id="PTHR43773">
    <property type="entry name" value="MAGNESIUM TRANSPORTER MGTE"/>
    <property type="match status" value="1"/>
</dbReference>
<keyword evidence="7 9" id="KW-0472">Membrane</keyword>
<comment type="function">
    <text evidence="9">Acts as a magnesium transporter.</text>
</comment>
<dbReference type="GO" id="GO:0015095">
    <property type="term" value="F:magnesium ion transmembrane transporter activity"/>
    <property type="evidence" value="ECO:0007669"/>
    <property type="project" value="UniProtKB-UniRule"/>
</dbReference>
<dbReference type="Pfam" id="PF01769">
    <property type="entry name" value="MgtE"/>
    <property type="match status" value="1"/>
</dbReference>
<dbReference type="InterPro" id="IPR036739">
    <property type="entry name" value="SLC41_membr_dom_sf"/>
</dbReference>
<dbReference type="InterPro" id="IPR046342">
    <property type="entry name" value="CBS_dom_sf"/>
</dbReference>
<dbReference type="HOGENOM" id="CLU_037408_2_2_9"/>
<dbReference type="InterPro" id="IPR006668">
    <property type="entry name" value="Mg_transptr_MgtE_intracell_dom"/>
</dbReference>
<dbReference type="STRING" id="518637.EUBIFOR_01061"/>
<evidence type="ECO:0000313" key="12">
    <source>
        <dbReference type="Proteomes" id="UP000004315"/>
    </source>
</evidence>
<dbReference type="CDD" id="cd04606">
    <property type="entry name" value="CBS_pair_Mg_transporter"/>
    <property type="match status" value="1"/>
</dbReference>
<sequence length="446" mass="50194">MMNKEEFIQLLQDKKYKTAQNILSEMNDMDTAAFLEELDAKECALAFRLISKEKAADVFSCMNSKMQTFLVDMFSETELKELLDDLYMDDTVDMLEDLPANLVTRILKNLDSTKRSTINKLLKYPEDSAGSIMTTEYVTLKKTMTVKQAMNHIKEIGIHKETIYTCYVTENKRLMGIVTAKSLMTSDDNENITNLMNTNIISVHTHTDQEQVAHLFRKYDLIAMPVLDSDGCLVGIVTFDDAMDVMVDETNEDISRMAAMEPNEKTYFETTVWQQAKHRILWLLVLMFSATITGSIITRYENAFSAVPLLVSFIPMLMDTGGNCGSQSSTLIIRGLALGEIHFKEIFKVMFKEFRISLIVGSILAAANGLRIFIQYQNFNIAIVVALSLMVVVIVAKLIGCILPLFANKFGVDPAIMASPLITTIVDTCSILVYFNIAVHVFNIVV</sequence>
<comment type="similarity">
    <text evidence="2 9">Belongs to the SLC41A transporter family.</text>
</comment>
<evidence type="ECO:0000256" key="4">
    <source>
        <dbReference type="ARBA" id="ARBA00022692"/>
    </source>
</evidence>
<evidence type="ECO:0000313" key="11">
    <source>
        <dbReference type="EMBL" id="EEC90397.1"/>
    </source>
</evidence>
<gene>
    <name evidence="11" type="primary">mgtE</name>
    <name evidence="11" type="ORF">EUBIFOR_01061</name>
</gene>
<dbReference type="PROSITE" id="PS51371">
    <property type="entry name" value="CBS"/>
    <property type="match status" value="2"/>
</dbReference>
<dbReference type="InterPro" id="IPR006667">
    <property type="entry name" value="SLC41_membr_dom"/>
</dbReference>
<keyword evidence="4 9" id="KW-0812">Transmembrane</keyword>
<feature type="transmembrane region" description="Helical" evidence="9">
    <location>
        <begin position="381"/>
        <end position="406"/>
    </location>
</feature>
<evidence type="ECO:0000256" key="3">
    <source>
        <dbReference type="ARBA" id="ARBA00022448"/>
    </source>
</evidence>
<keyword evidence="6 9" id="KW-1133">Transmembrane helix</keyword>
<dbReference type="SUPFAM" id="SSF161093">
    <property type="entry name" value="MgtE membrane domain-like"/>
    <property type="match status" value="1"/>
</dbReference>
<dbReference type="SUPFAM" id="SSF54631">
    <property type="entry name" value="CBS-domain pair"/>
    <property type="match status" value="1"/>
</dbReference>
<evidence type="ECO:0000256" key="2">
    <source>
        <dbReference type="ARBA" id="ARBA00009749"/>
    </source>
</evidence>
<keyword evidence="12" id="KW-1185">Reference proteome</keyword>
<comment type="caution">
    <text evidence="11">The sequence shown here is derived from an EMBL/GenBank/DDBJ whole genome shotgun (WGS) entry which is preliminary data.</text>
</comment>
<dbReference type="GO" id="GO:0005886">
    <property type="term" value="C:plasma membrane"/>
    <property type="evidence" value="ECO:0007669"/>
    <property type="project" value="UniProtKB-SubCell"/>
</dbReference>
<name>B7CA40_9FIRM</name>
<reference evidence="11 12" key="2">
    <citation type="submission" date="2008-11" db="EMBL/GenBank/DDBJ databases">
        <title>Draft genome sequence of Eubacterium biforme (DSM 3989).</title>
        <authorList>
            <person name="Sudarsanam P."/>
            <person name="Ley R."/>
            <person name="Guruge J."/>
            <person name="Turnbaugh P.J."/>
            <person name="Mahowald M."/>
            <person name="Liep D."/>
            <person name="Gordon J."/>
        </authorList>
    </citation>
    <scope>NUCLEOTIDE SEQUENCE [LARGE SCALE GENOMIC DNA]</scope>
    <source>
        <strain evidence="11 12">DSM 3989</strain>
    </source>
</reference>
<feature type="domain" description="CBS" evidence="10">
    <location>
        <begin position="133"/>
        <end position="193"/>
    </location>
</feature>
<dbReference type="NCBIfam" id="TIGR00400">
    <property type="entry name" value="mgtE"/>
    <property type="match status" value="1"/>
</dbReference>
<dbReference type="Gene3D" id="1.10.357.20">
    <property type="entry name" value="SLC41 divalent cation transporters, integral membrane domain"/>
    <property type="match status" value="1"/>
</dbReference>
<feature type="domain" description="CBS" evidence="10">
    <location>
        <begin position="196"/>
        <end position="254"/>
    </location>
</feature>
<feature type="transmembrane region" description="Helical" evidence="9">
    <location>
        <begin position="418"/>
        <end position="445"/>
    </location>
</feature>
<dbReference type="SMART" id="SM00924">
    <property type="entry name" value="MgtE_N"/>
    <property type="match status" value="1"/>
</dbReference>
<dbReference type="SUPFAM" id="SSF158791">
    <property type="entry name" value="MgtE N-terminal domain-like"/>
    <property type="match status" value="1"/>
</dbReference>
<dbReference type="Proteomes" id="UP000004315">
    <property type="component" value="Unassembled WGS sequence"/>
</dbReference>
<dbReference type="Gene3D" id="3.10.580.10">
    <property type="entry name" value="CBS-domain"/>
    <property type="match status" value="1"/>
</dbReference>
<dbReference type="InterPro" id="IPR038076">
    <property type="entry name" value="MgtE_N_sf"/>
</dbReference>
<evidence type="ECO:0000256" key="5">
    <source>
        <dbReference type="ARBA" id="ARBA00022842"/>
    </source>
</evidence>
<keyword evidence="5 9" id="KW-0460">Magnesium</keyword>
<keyword evidence="8" id="KW-0129">CBS domain</keyword>
<accession>B7CA40</accession>
<comment type="subunit">
    <text evidence="9">Homodimer.</text>
</comment>
<dbReference type="AlphaFoldDB" id="B7CA40"/>
<evidence type="ECO:0000256" key="8">
    <source>
        <dbReference type="PROSITE-ProRule" id="PRU00703"/>
    </source>
</evidence>
<keyword evidence="9" id="KW-1003">Cell membrane</keyword>